<dbReference type="GO" id="GO:0005737">
    <property type="term" value="C:cytoplasm"/>
    <property type="evidence" value="ECO:0007669"/>
    <property type="project" value="TreeGrafter"/>
</dbReference>
<reference evidence="4" key="1">
    <citation type="journal article" date="2023" name="Mol. Biol. Evol.">
        <title>Third-Generation Sequencing Reveals the Adaptive Role of the Epigenome in Three Deep-Sea Polychaetes.</title>
        <authorList>
            <person name="Perez M."/>
            <person name="Aroh O."/>
            <person name="Sun Y."/>
            <person name="Lan Y."/>
            <person name="Juniper S.K."/>
            <person name="Young C.R."/>
            <person name="Angers B."/>
            <person name="Qian P.Y."/>
        </authorList>
    </citation>
    <scope>NUCLEOTIDE SEQUENCE</scope>
    <source>
        <strain evidence="4">R07B-5</strain>
    </source>
</reference>
<evidence type="ECO:0000313" key="4">
    <source>
        <dbReference type="EMBL" id="KAK2193095.1"/>
    </source>
</evidence>
<dbReference type="GO" id="GO:0070286">
    <property type="term" value="P:axonemal dynein complex assembly"/>
    <property type="evidence" value="ECO:0007669"/>
    <property type="project" value="InterPro"/>
</dbReference>
<comment type="caution">
    <text evidence="4">The sequence shown here is derived from an EMBL/GenBank/DDBJ whole genome shotgun (WGS) entry which is preliminary data.</text>
</comment>
<evidence type="ECO:0000259" key="3">
    <source>
        <dbReference type="Pfam" id="PF18201"/>
    </source>
</evidence>
<dbReference type="Pfam" id="PF18201">
    <property type="entry name" value="PIH1_CS"/>
    <property type="match status" value="1"/>
</dbReference>
<evidence type="ECO:0000256" key="2">
    <source>
        <dbReference type="SAM" id="MobiDB-lite"/>
    </source>
</evidence>
<organism evidence="4 5">
    <name type="scientific">Ridgeia piscesae</name>
    <name type="common">Tubeworm</name>
    <dbReference type="NCBI Taxonomy" id="27915"/>
    <lineage>
        <taxon>Eukaryota</taxon>
        <taxon>Metazoa</taxon>
        <taxon>Spiralia</taxon>
        <taxon>Lophotrochozoa</taxon>
        <taxon>Annelida</taxon>
        <taxon>Polychaeta</taxon>
        <taxon>Sedentaria</taxon>
        <taxon>Canalipalpata</taxon>
        <taxon>Sabellida</taxon>
        <taxon>Siboglinidae</taxon>
        <taxon>Ridgeia</taxon>
    </lineage>
</organism>
<proteinExistence type="inferred from homology"/>
<sequence length="193" mass="21878">MEGLVGNFDIKSLSQLLTPPDQQDSDSDEDYKPSSAISKMNPSDIAPKRKTEPGGKSEAHQKKNEKDIWEAQEVNPGAEYDDVYDPRPQPEYEILYKQSVTTEDMFLQMGNKTPSTASCEDMVVKIQLPDTVGSDVKLDVKDTFLDCRTPKFKLGLHLPHTVDPKTSRAQWVVDKHVLIVTLRMAREYDFVNF</sequence>
<gene>
    <name evidence="4" type="ORF">NP493_17g06054</name>
</gene>
<dbReference type="SUPFAM" id="SSF49764">
    <property type="entry name" value="HSP20-like chaperones"/>
    <property type="match status" value="1"/>
</dbReference>
<accession>A0AAD9PEC5</accession>
<dbReference type="InterPro" id="IPR041442">
    <property type="entry name" value="PIH1D1/2/3_CS-like"/>
</dbReference>
<dbReference type="InterPro" id="IPR008978">
    <property type="entry name" value="HSP20-like_chaperone"/>
</dbReference>
<name>A0AAD9PEC5_RIDPI</name>
<dbReference type="GO" id="GO:0051087">
    <property type="term" value="F:protein-folding chaperone binding"/>
    <property type="evidence" value="ECO:0007669"/>
    <property type="project" value="InterPro"/>
</dbReference>
<dbReference type="PANTHER" id="PTHR21083">
    <property type="entry name" value="TWISTER"/>
    <property type="match status" value="1"/>
</dbReference>
<protein>
    <recommendedName>
        <fullName evidence="3">PIH1D1/2/3 CS-like domain-containing protein</fullName>
    </recommendedName>
</protein>
<evidence type="ECO:0000256" key="1">
    <source>
        <dbReference type="ARBA" id="ARBA00008511"/>
    </source>
</evidence>
<dbReference type="GO" id="GO:0045505">
    <property type="term" value="F:dynein intermediate chain binding"/>
    <property type="evidence" value="ECO:0007669"/>
    <property type="project" value="TreeGrafter"/>
</dbReference>
<dbReference type="InterPro" id="IPR026697">
    <property type="entry name" value="DNAAF6"/>
</dbReference>
<dbReference type="PANTHER" id="PTHR21083:SF0">
    <property type="entry name" value="DYNEIN AXONEMAL ASSEMBLY FACTOR 6"/>
    <property type="match status" value="1"/>
</dbReference>
<dbReference type="Proteomes" id="UP001209878">
    <property type="component" value="Unassembled WGS sequence"/>
</dbReference>
<dbReference type="AlphaFoldDB" id="A0AAD9PEC5"/>
<dbReference type="EMBL" id="JAODUO010000017">
    <property type="protein sequence ID" value="KAK2193095.1"/>
    <property type="molecule type" value="Genomic_DNA"/>
</dbReference>
<feature type="region of interest" description="Disordered" evidence="2">
    <location>
        <begin position="1"/>
        <end position="68"/>
    </location>
</feature>
<comment type="similarity">
    <text evidence="1">Belongs to the PIH1 family.</text>
</comment>
<dbReference type="CDD" id="cd06463">
    <property type="entry name" value="p23_like"/>
    <property type="match status" value="1"/>
</dbReference>
<keyword evidence="5" id="KW-1185">Reference proteome</keyword>
<feature type="domain" description="PIH1D1/2/3 CS-like" evidence="3">
    <location>
        <begin position="89"/>
        <end position="183"/>
    </location>
</feature>
<evidence type="ECO:0000313" key="5">
    <source>
        <dbReference type="Proteomes" id="UP001209878"/>
    </source>
</evidence>
<feature type="compositionally biased region" description="Basic and acidic residues" evidence="2">
    <location>
        <begin position="46"/>
        <end position="68"/>
    </location>
</feature>